<proteinExistence type="predicted"/>
<accession>A0ABP7PBK5</accession>
<evidence type="ECO:0000313" key="2">
    <source>
        <dbReference type="Proteomes" id="UP001501556"/>
    </source>
</evidence>
<comment type="caution">
    <text evidence="1">The sequence shown here is derived from an EMBL/GenBank/DDBJ whole genome shotgun (WGS) entry which is preliminary data.</text>
</comment>
<reference evidence="2" key="1">
    <citation type="journal article" date="2019" name="Int. J. Syst. Evol. Microbiol.">
        <title>The Global Catalogue of Microorganisms (GCM) 10K type strain sequencing project: providing services to taxonomists for standard genome sequencing and annotation.</title>
        <authorList>
            <consortium name="The Broad Institute Genomics Platform"/>
            <consortium name="The Broad Institute Genome Sequencing Center for Infectious Disease"/>
            <person name="Wu L."/>
            <person name="Ma J."/>
        </authorList>
    </citation>
    <scope>NUCLEOTIDE SEQUENCE [LARGE SCALE GENOMIC DNA]</scope>
    <source>
        <strain evidence="2">JCM 17217</strain>
    </source>
</reference>
<evidence type="ECO:0000313" key="1">
    <source>
        <dbReference type="EMBL" id="GAA3962945.1"/>
    </source>
</evidence>
<gene>
    <name evidence="1" type="ORF">GCM10022407_07090</name>
</gene>
<sequence length="49" mass="5389">MAADYDVDEITAVTITADFQDRLRSYELLAEVSELEPAGKMVAQKLVTA</sequence>
<organism evidence="1 2">
    <name type="scientific">Hymenobacter antarcticus</name>
    <dbReference type="NCBI Taxonomy" id="486270"/>
    <lineage>
        <taxon>Bacteria</taxon>
        <taxon>Pseudomonadati</taxon>
        <taxon>Bacteroidota</taxon>
        <taxon>Cytophagia</taxon>
        <taxon>Cytophagales</taxon>
        <taxon>Hymenobacteraceae</taxon>
        <taxon>Hymenobacter</taxon>
    </lineage>
</organism>
<protein>
    <submittedName>
        <fullName evidence="1">Uncharacterized protein</fullName>
    </submittedName>
</protein>
<name>A0ABP7PBK5_9BACT</name>
<keyword evidence="2" id="KW-1185">Reference proteome</keyword>
<dbReference type="EMBL" id="BAABDI010000003">
    <property type="protein sequence ID" value="GAA3962945.1"/>
    <property type="molecule type" value="Genomic_DNA"/>
</dbReference>
<dbReference type="RefSeq" id="WP_345121071.1">
    <property type="nucleotide sequence ID" value="NZ_BAABDI010000003.1"/>
</dbReference>
<dbReference type="Proteomes" id="UP001501556">
    <property type="component" value="Unassembled WGS sequence"/>
</dbReference>